<dbReference type="Proteomes" id="UP000244223">
    <property type="component" value="Unassembled WGS sequence"/>
</dbReference>
<accession>A0A2T5J259</accession>
<comment type="caution">
    <text evidence="1">The sequence shown here is derived from an EMBL/GenBank/DDBJ whole genome shotgun (WGS) entry which is preliminary data.</text>
</comment>
<protein>
    <submittedName>
        <fullName evidence="1">Type II secretory pathway pseudopilin PulG</fullName>
    </submittedName>
</protein>
<gene>
    <name evidence="1" type="ORF">C8N29_103243</name>
</gene>
<reference evidence="1 2" key="1">
    <citation type="submission" date="2018-04" db="EMBL/GenBank/DDBJ databases">
        <title>Genomic Encyclopedia of Archaeal and Bacterial Type Strains, Phase II (KMG-II): from individual species to whole genera.</title>
        <authorList>
            <person name="Goeker M."/>
        </authorList>
    </citation>
    <scope>NUCLEOTIDE SEQUENCE [LARGE SCALE GENOMIC DNA]</scope>
    <source>
        <strain evidence="1 2">DSM 5822</strain>
    </source>
</reference>
<dbReference type="AlphaFoldDB" id="A0A2T5J259"/>
<sequence length="155" mass="18118">MVVIMARGKQQGMVYLWALFLVFLLGLGLGKSLEVYSTTLQRDKEQELLDVGRLYKQAIYNYYLSSPGYEKKFPTQLSDLLKDPRYLTTRRYLRKLYLDPITQQAFMPIYAPQGGIMGVYSPSTRTPLKQRGFMPDESHFNQAQHYKDWGFRVMP</sequence>
<evidence type="ECO:0000313" key="1">
    <source>
        <dbReference type="EMBL" id="PTQ90488.1"/>
    </source>
</evidence>
<keyword evidence="2" id="KW-1185">Reference proteome</keyword>
<evidence type="ECO:0000313" key="2">
    <source>
        <dbReference type="Proteomes" id="UP000244223"/>
    </source>
</evidence>
<dbReference type="EMBL" id="QAON01000003">
    <property type="protein sequence ID" value="PTQ90488.1"/>
    <property type="molecule type" value="Genomic_DNA"/>
</dbReference>
<proteinExistence type="predicted"/>
<name>A0A2T5J259_9GAMM</name>
<organism evidence="1 2">
    <name type="scientific">Agitococcus lubricus</name>
    <dbReference type="NCBI Taxonomy" id="1077255"/>
    <lineage>
        <taxon>Bacteria</taxon>
        <taxon>Pseudomonadati</taxon>
        <taxon>Pseudomonadota</taxon>
        <taxon>Gammaproteobacteria</taxon>
        <taxon>Moraxellales</taxon>
        <taxon>Moraxellaceae</taxon>
        <taxon>Agitococcus</taxon>
    </lineage>
</organism>